<keyword evidence="4 9" id="KW-0560">Oxidoreductase</keyword>
<dbReference type="Gene3D" id="3.30.360.10">
    <property type="entry name" value="Dihydrodipicolinate Reductase, domain 2"/>
    <property type="match status" value="2"/>
</dbReference>
<dbReference type="PANTHER" id="PTHR23429">
    <property type="entry name" value="GLUCOSE-6-PHOSPHATE 1-DEHYDROGENASE G6PD"/>
    <property type="match status" value="1"/>
</dbReference>
<comment type="pathway">
    <text evidence="1">Carbohydrate degradation; pentose phosphate pathway; D-ribulose 5-phosphate from D-glucose 6-phosphate (oxidative stage): step 1/3.</text>
</comment>
<feature type="domain" description="Glucose-6-phosphate dehydrogenase C-terminal" evidence="8">
    <location>
        <begin position="388"/>
        <end position="450"/>
    </location>
</feature>
<protein>
    <submittedName>
        <fullName evidence="9">Glucose-6-phosphate 1-dehydrogenase</fullName>
        <ecNumber evidence="9">1.1.1.363</ecNumber>
        <ecNumber evidence="9">1.1.1.49</ecNumber>
    </submittedName>
</protein>
<dbReference type="Proteomes" id="UP000545286">
    <property type="component" value="Unassembled WGS sequence"/>
</dbReference>
<keyword evidence="5" id="KW-0119">Carbohydrate metabolism</keyword>
<dbReference type="InterPro" id="IPR022674">
    <property type="entry name" value="G6P_DH_NAD-bd"/>
</dbReference>
<evidence type="ECO:0000256" key="3">
    <source>
        <dbReference type="ARBA" id="ARBA00022857"/>
    </source>
</evidence>
<dbReference type="PANTHER" id="PTHR23429:SF0">
    <property type="entry name" value="GLUCOSE-6-PHOSPHATE 1-DEHYDROGENASE"/>
    <property type="match status" value="1"/>
</dbReference>
<keyword evidence="10" id="KW-1185">Reference proteome</keyword>
<sequence length="453" mass="48041">MHTSTEIPEVAVDGQVARTIAILGAGGDLTERFLLPGIARVVDASPGVEVHIVGAARTAQSRDEWRGVVERSLEGAGVSRSTIDALVSRSEFVQTDASSADELRALLQACPSAPLLYIALPPAMGKKVAAALAELELPEDLRIAIEKPFGESEADARELNRALAAVIPEDRLWRIDHFLGTPAAVELIRSRELLEQSGVGGVHAAGGEHNASGEHDASGGAGTHPRPGRVEIIFEEELGIEGRSAFYDETGALRDMLQSHLLLILALAAMERPADRAGAVDEAVAEVLRAVRVWDDSPVSARRARYTAGEVGGKPLPAYVDEADVDEDRNTETLAEITLRVDTPRWRDVPFVLRSAKGIGGARQEMVLTPGDDRVPATRIPLRAPAGDNSADPYARVIAGMLTGSTLLSVRGDVAEELWRIVTPVLDAWKPDASGLGEYAAGSAGEAAAESAR</sequence>
<dbReference type="GO" id="GO:0005829">
    <property type="term" value="C:cytosol"/>
    <property type="evidence" value="ECO:0007669"/>
    <property type="project" value="TreeGrafter"/>
</dbReference>
<evidence type="ECO:0000256" key="2">
    <source>
        <dbReference type="ARBA" id="ARBA00022526"/>
    </source>
</evidence>
<dbReference type="EMBL" id="JACHWJ010000001">
    <property type="protein sequence ID" value="MBB2956191.1"/>
    <property type="molecule type" value="Genomic_DNA"/>
</dbReference>
<evidence type="ECO:0000256" key="1">
    <source>
        <dbReference type="ARBA" id="ARBA00004937"/>
    </source>
</evidence>
<dbReference type="RefSeq" id="WP_183622606.1">
    <property type="nucleotide sequence ID" value="NZ_JACHWJ010000001.1"/>
</dbReference>
<evidence type="ECO:0000259" key="8">
    <source>
        <dbReference type="Pfam" id="PF02781"/>
    </source>
</evidence>
<dbReference type="GO" id="GO:0009051">
    <property type="term" value="P:pentose-phosphate shunt, oxidative branch"/>
    <property type="evidence" value="ECO:0007669"/>
    <property type="project" value="TreeGrafter"/>
</dbReference>
<dbReference type="InterPro" id="IPR022675">
    <property type="entry name" value="G6P_DH_C"/>
</dbReference>
<comment type="caution">
    <text evidence="9">The sequence shown here is derived from an EMBL/GenBank/DDBJ whole genome shotgun (WGS) entry which is preliminary data.</text>
</comment>
<dbReference type="Pfam" id="PF02781">
    <property type="entry name" value="G6PD_C"/>
    <property type="match status" value="2"/>
</dbReference>
<feature type="domain" description="Glucose-6-phosphate dehydrogenase C-terminal" evidence="8">
    <location>
        <begin position="229"/>
        <end position="366"/>
    </location>
</feature>
<dbReference type="EC" id="1.1.1.49" evidence="9"/>
<feature type="region of interest" description="Disordered" evidence="6">
    <location>
        <begin position="204"/>
        <end position="227"/>
    </location>
</feature>
<evidence type="ECO:0000313" key="9">
    <source>
        <dbReference type="EMBL" id="MBB2956191.1"/>
    </source>
</evidence>
<dbReference type="Pfam" id="PF00479">
    <property type="entry name" value="G6PD_N"/>
    <property type="match status" value="1"/>
</dbReference>
<evidence type="ECO:0000313" key="10">
    <source>
        <dbReference type="Proteomes" id="UP000545286"/>
    </source>
</evidence>
<name>A0A7W4YEQ4_9MICO</name>
<evidence type="ECO:0000259" key="7">
    <source>
        <dbReference type="Pfam" id="PF00479"/>
    </source>
</evidence>
<dbReference type="GO" id="GO:0006006">
    <property type="term" value="P:glucose metabolic process"/>
    <property type="evidence" value="ECO:0007669"/>
    <property type="project" value="UniProtKB-KW"/>
</dbReference>
<keyword evidence="2" id="KW-0313">Glucose metabolism</keyword>
<accession>A0A7W4YEQ4</accession>
<organism evidence="9 10">
    <name type="scientific">Pseudoclavibacter helvolus</name>
    <dbReference type="NCBI Taxonomy" id="255205"/>
    <lineage>
        <taxon>Bacteria</taxon>
        <taxon>Bacillati</taxon>
        <taxon>Actinomycetota</taxon>
        <taxon>Actinomycetes</taxon>
        <taxon>Micrococcales</taxon>
        <taxon>Microbacteriaceae</taxon>
        <taxon>Pseudoclavibacter</taxon>
    </lineage>
</organism>
<dbReference type="InterPro" id="IPR001282">
    <property type="entry name" value="G6P_DH"/>
</dbReference>
<proteinExistence type="predicted"/>
<evidence type="ECO:0000256" key="6">
    <source>
        <dbReference type="SAM" id="MobiDB-lite"/>
    </source>
</evidence>
<evidence type="ECO:0000256" key="4">
    <source>
        <dbReference type="ARBA" id="ARBA00023002"/>
    </source>
</evidence>
<dbReference type="PRINTS" id="PR00079">
    <property type="entry name" value="G6PDHDRGNASE"/>
</dbReference>
<feature type="domain" description="Glucose-6-phosphate dehydrogenase NAD-binding" evidence="7">
    <location>
        <begin position="22"/>
        <end position="181"/>
    </location>
</feature>
<dbReference type="InterPro" id="IPR036291">
    <property type="entry name" value="NAD(P)-bd_dom_sf"/>
</dbReference>
<dbReference type="AlphaFoldDB" id="A0A7W4YEQ4"/>
<evidence type="ECO:0000256" key="5">
    <source>
        <dbReference type="ARBA" id="ARBA00023277"/>
    </source>
</evidence>
<dbReference type="GO" id="GO:0050661">
    <property type="term" value="F:NADP binding"/>
    <property type="evidence" value="ECO:0007669"/>
    <property type="project" value="InterPro"/>
</dbReference>
<dbReference type="Gene3D" id="3.40.50.720">
    <property type="entry name" value="NAD(P)-binding Rossmann-like Domain"/>
    <property type="match status" value="1"/>
</dbReference>
<keyword evidence="3" id="KW-0521">NADP</keyword>
<dbReference type="SUPFAM" id="SSF51735">
    <property type="entry name" value="NAD(P)-binding Rossmann-fold domains"/>
    <property type="match status" value="1"/>
</dbReference>
<dbReference type="GO" id="GO:0004345">
    <property type="term" value="F:glucose-6-phosphate dehydrogenase activity"/>
    <property type="evidence" value="ECO:0007669"/>
    <property type="project" value="UniProtKB-EC"/>
</dbReference>
<dbReference type="SUPFAM" id="SSF55347">
    <property type="entry name" value="Glyceraldehyde-3-phosphate dehydrogenase-like, C-terminal domain"/>
    <property type="match status" value="1"/>
</dbReference>
<dbReference type="EC" id="1.1.1.363" evidence="9"/>
<gene>
    <name evidence="9" type="ORF">FHX72_000303</name>
</gene>
<reference evidence="9 10" key="1">
    <citation type="submission" date="2020-08" db="EMBL/GenBank/DDBJ databases">
        <title>Sequencing the genomes of 1000 actinobacteria strains.</title>
        <authorList>
            <person name="Klenk H.-P."/>
        </authorList>
    </citation>
    <scope>NUCLEOTIDE SEQUENCE [LARGE SCALE GENOMIC DNA]</scope>
    <source>
        <strain evidence="9 10">DSM 20419</strain>
    </source>
</reference>